<reference evidence="1 2" key="1">
    <citation type="submission" date="2023-07" db="EMBL/GenBank/DDBJ databases">
        <title>Comparative genomics of wheat-associated soil bacteria to identify genetic determinants of phenazine resistance.</title>
        <authorList>
            <person name="Mouncey N."/>
        </authorList>
    </citation>
    <scope>NUCLEOTIDE SEQUENCE [LARGE SCALE GENOMIC DNA]</scope>
    <source>
        <strain evidence="1 2">W2I16</strain>
    </source>
</reference>
<protein>
    <submittedName>
        <fullName evidence="1">Uncharacterized protein</fullName>
    </submittedName>
</protein>
<gene>
    <name evidence="1" type="ORF">QFZ49_003638</name>
</gene>
<dbReference type="RefSeq" id="WP_307627431.1">
    <property type="nucleotide sequence ID" value="NZ_JAUSZS010000004.1"/>
</dbReference>
<accession>A0ABU0RNY4</accession>
<sequence length="216" mass="23716">MTWDQAAMVARLLPGVVRRVLGGGEPQPWWLPRRVLTVVSADVDTGTGVGAVWMVWRPQSAGAREYGEILEWYDGRWRSLGGGSSEAGDLVDVEVIEVRVSGGSLSLTRHSDPPRSFETAPWITCAHVYLGRDVGHVLVGDRRFEVPEQRRFVVVWKGPQIGRGVRPVIVALGRDGTELSRIGPLDSLDSHTWGRVRRELGEGREGEESGESGELG</sequence>
<comment type="caution">
    <text evidence="1">The sequence shown here is derived from an EMBL/GenBank/DDBJ whole genome shotgun (WGS) entry which is preliminary data.</text>
</comment>
<evidence type="ECO:0000313" key="2">
    <source>
        <dbReference type="Proteomes" id="UP001223072"/>
    </source>
</evidence>
<dbReference type="Proteomes" id="UP001223072">
    <property type="component" value="Unassembled WGS sequence"/>
</dbReference>
<evidence type="ECO:0000313" key="1">
    <source>
        <dbReference type="EMBL" id="MDQ0933698.1"/>
    </source>
</evidence>
<keyword evidence="2" id="KW-1185">Reference proteome</keyword>
<organism evidence="1 2">
    <name type="scientific">Streptomyces turgidiscabies</name>
    <dbReference type="NCBI Taxonomy" id="85558"/>
    <lineage>
        <taxon>Bacteria</taxon>
        <taxon>Bacillati</taxon>
        <taxon>Actinomycetota</taxon>
        <taxon>Actinomycetes</taxon>
        <taxon>Kitasatosporales</taxon>
        <taxon>Streptomycetaceae</taxon>
        <taxon>Streptomyces</taxon>
    </lineage>
</organism>
<dbReference type="EMBL" id="JAUSZS010000004">
    <property type="protein sequence ID" value="MDQ0933698.1"/>
    <property type="molecule type" value="Genomic_DNA"/>
</dbReference>
<name>A0ABU0RNY4_9ACTN</name>
<proteinExistence type="predicted"/>